<dbReference type="InterPro" id="IPR029052">
    <property type="entry name" value="Metallo-depent_PP-like"/>
</dbReference>
<organism evidence="5 6">
    <name type="scientific">Pseudocohnilembus persalinus</name>
    <name type="common">Ciliate</name>
    <dbReference type="NCBI Taxonomy" id="266149"/>
    <lineage>
        <taxon>Eukaryota</taxon>
        <taxon>Sar</taxon>
        <taxon>Alveolata</taxon>
        <taxon>Ciliophora</taxon>
        <taxon>Intramacronucleata</taxon>
        <taxon>Oligohymenophorea</taxon>
        <taxon>Scuticociliatia</taxon>
        <taxon>Philasterida</taxon>
        <taxon>Pseudocohnilembidae</taxon>
        <taxon>Pseudocohnilembus</taxon>
    </lineage>
</organism>
<feature type="compositionally biased region" description="Basic residues" evidence="3">
    <location>
        <begin position="819"/>
        <end position="828"/>
    </location>
</feature>
<dbReference type="Gene3D" id="3.30.110.110">
    <property type="entry name" value="Mre11, capping domain"/>
    <property type="match status" value="1"/>
</dbReference>
<dbReference type="InterPro" id="IPR007281">
    <property type="entry name" value="Mre11_DNA-bd"/>
</dbReference>
<dbReference type="InterPro" id="IPR038487">
    <property type="entry name" value="Mre11_capping_dom"/>
</dbReference>
<dbReference type="GO" id="GO:0030870">
    <property type="term" value="C:Mre11 complex"/>
    <property type="evidence" value="ECO:0007669"/>
    <property type="project" value="TreeGrafter"/>
</dbReference>
<keyword evidence="2" id="KW-0175">Coiled coil</keyword>
<dbReference type="GO" id="GO:0030145">
    <property type="term" value="F:manganese ion binding"/>
    <property type="evidence" value="ECO:0007669"/>
    <property type="project" value="InterPro"/>
</dbReference>
<dbReference type="PANTHER" id="PTHR10139:SF1">
    <property type="entry name" value="DOUBLE-STRAND BREAK REPAIR PROTEIN MRE11"/>
    <property type="match status" value="1"/>
</dbReference>
<dbReference type="Proteomes" id="UP000054937">
    <property type="component" value="Unassembled WGS sequence"/>
</dbReference>
<dbReference type="SMART" id="SM01347">
    <property type="entry name" value="Mre11_DNA_bind"/>
    <property type="match status" value="1"/>
</dbReference>
<dbReference type="GO" id="GO:0007095">
    <property type="term" value="P:mitotic G2 DNA damage checkpoint signaling"/>
    <property type="evidence" value="ECO:0007669"/>
    <property type="project" value="TreeGrafter"/>
</dbReference>
<feature type="compositionally biased region" description="Polar residues" evidence="3">
    <location>
        <begin position="857"/>
        <end position="873"/>
    </location>
</feature>
<dbReference type="GO" id="GO:0000014">
    <property type="term" value="F:single-stranded DNA endodeoxyribonuclease activity"/>
    <property type="evidence" value="ECO:0007669"/>
    <property type="project" value="TreeGrafter"/>
</dbReference>
<feature type="region of interest" description="Disordered" evidence="3">
    <location>
        <begin position="615"/>
        <end position="687"/>
    </location>
</feature>
<dbReference type="AlphaFoldDB" id="A0A0V0QHJ3"/>
<dbReference type="OMA" id="DFFITQP"/>
<dbReference type="InterPro" id="IPR004843">
    <property type="entry name" value="Calcineurin-like_PHP"/>
</dbReference>
<evidence type="ECO:0000313" key="5">
    <source>
        <dbReference type="EMBL" id="KRX01711.1"/>
    </source>
</evidence>
<evidence type="ECO:0000256" key="1">
    <source>
        <dbReference type="ARBA" id="ARBA00022801"/>
    </source>
</evidence>
<keyword evidence="1" id="KW-0378">Hydrolase</keyword>
<name>A0A0V0QHJ3_PSEPJ</name>
<dbReference type="GO" id="GO:0000723">
    <property type="term" value="P:telomere maintenance"/>
    <property type="evidence" value="ECO:0007669"/>
    <property type="project" value="TreeGrafter"/>
</dbReference>
<feature type="compositionally biased region" description="Low complexity" evidence="3">
    <location>
        <begin position="763"/>
        <end position="775"/>
    </location>
</feature>
<dbReference type="GO" id="GO:0006303">
    <property type="term" value="P:double-strand break repair via nonhomologous end joining"/>
    <property type="evidence" value="ECO:0007669"/>
    <property type="project" value="TreeGrafter"/>
</dbReference>
<feature type="compositionally biased region" description="Acidic residues" evidence="3">
    <location>
        <begin position="620"/>
        <end position="630"/>
    </location>
</feature>
<sequence>MKEEKKFRIIIATDNHIGFKEDHDITGEDSFNAFDEVLQSAKQMQANIVLLGGDLFHEAEPSQNTLTKTANILFKNVLGDGNINFSYEQKNPNFDEKNKNSLQQQYIKPNFACEDMNIGLPIFIINGNHDYPTNLFNETSPLDLLDNIKLLNYFGKSYGNSKQTIVEPLLFQTQGEQNKKIKVAIYGLGYQKEIYLREKIQTGNLIFKKPDNYQDYLNILVVHQNRFKGHKQGAPINQTIHESIFQEVEKDLFDLVIWGHEHECVGKIEESPEYDYMIYQPGSTVATKLFEGEMKAKGFGMLDIQIDKQVKFEQHYLQKSRRPFYYEKMDLKSENYDKDEALLKIEERVKEIVELIKEKDGDLKPIIRIKVEINSGDELRVRQLEEQFQNQVANPNEIVSIIKKQKREHQQQLQELYNNPNLNGNNIINKLREDKPDLEINDDDIHFKILCEFSNQVSKINAKLFSADIFTDIIERNQQSKNPIKSFEELFKKHISAIQQKIDKENNQSNEYLNERYMKKIDLIYQDIQKNLNCGQQQLQLQQQQFSEMDKKELNDLKYKYQAKTKMNNFQTQISQIISQQAMIIKSQSQQQNEDGNQKDELSRGFGFQIKSENDMQEKVEEEDQDEEQELIQNVDDSSDFINEMLEKDQKGRNQKQMKKKQQNQKKPRKNKKKDELNSSEDEMEEVSNQLKNFGRNIKNNQSEKQLQFDQKNLKNKNLSQKSSKGKNSLLNYFASKGNQQQTKQQELSGNQIKKMDEESDEQSLQQNNNSNNQFSKKEFNQRFLKQEIQDSDDNNINNDNYNNLSNMDYNFDFEQGKKGKVNKKKYAKKDPKAVGRKRKQEFSQQDKESEDDMDDQSNSNSKLTSKGLTAQKNFEFKRKSNISNMFEQASRR</sequence>
<feature type="coiled-coil region" evidence="2">
    <location>
        <begin position="495"/>
        <end position="545"/>
    </location>
</feature>
<reference evidence="5 6" key="1">
    <citation type="journal article" date="2015" name="Sci. Rep.">
        <title>Genome of the facultative scuticociliatosis pathogen Pseudocohnilembus persalinus provides insight into its virulence through horizontal gene transfer.</title>
        <authorList>
            <person name="Xiong J."/>
            <person name="Wang G."/>
            <person name="Cheng J."/>
            <person name="Tian M."/>
            <person name="Pan X."/>
            <person name="Warren A."/>
            <person name="Jiang C."/>
            <person name="Yuan D."/>
            <person name="Miao W."/>
        </authorList>
    </citation>
    <scope>NUCLEOTIDE SEQUENCE [LARGE SCALE GENOMIC DNA]</scope>
    <source>
        <strain evidence="5">36N120E</strain>
    </source>
</reference>
<dbReference type="SUPFAM" id="SSF56300">
    <property type="entry name" value="Metallo-dependent phosphatases"/>
    <property type="match status" value="1"/>
</dbReference>
<dbReference type="GO" id="GO:0035861">
    <property type="term" value="C:site of double-strand break"/>
    <property type="evidence" value="ECO:0007669"/>
    <property type="project" value="TreeGrafter"/>
</dbReference>
<dbReference type="GO" id="GO:0042138">
    <property type="term" value="P:meiotic DNA double-strand break formation"/>
    <property type="evidence" value="ECO:0007669"/>
    <property type="project" value="TreeGrafter"/>
</dbReference>
<dbReference type="InterPro" id="IPR041796">
    <property type="entry name" value="Mre11_N"/>
</dbReference>
<feature type="compositionally biased region" description="Polar residues" evidence="3">
    <location>
        <begin position="737"/>
        <end position="752"/>
    </location>
</feature>
<evidence type="ECO:0000256" key="2">
    <source>
        <dbReference type="SAM" id="Coils"/>
    </source>
</evidence>
<feature type="region of interest" description="Disordered" evidence="3">
    <location>
        <begin position="736"/>
        <end position="776"/>
    </location>
</feature>
<proteinExistence type="predicted"/>
<dbReference type="GO" id="GO:0097552">
    <property type="term" value="P:mitochondrial double-strand break repair via homologous recombination"/>
    <property type="evidence" value="ECO:0007669"/>
    <property type="project" value="TreeGrafter"/>
</dbReference>
<feature type="compositionally biased region" description="Basic residues" evidence="3">
    <location>
        <begin position="653"/>
        <end position="672"/>
    </location>
</feature>
<comment type="caution">
    <text evidence="5">The sequence shown here is derived from an EMBL/GenBank/DDBJ whole genome shotgun (WGS) entry which is preliminary data.</text>
</comment>
<dbReference type="PANTHER" id="PTHR10139">
    <property type="entry name" value="DOUBLE-STRAND BREAK REPAIR PROTEIN MRE11"/>
    <property type="match status" value="1"/>
</dbReference>
<evidence type="ECO:0000313" key="6">
    <source>
        <dbReference type="Proteomes" id="UP000054937"/>
    </source>
</evidence>
<keyword evidence="6" id="KW-1185">Reference proteome</keyword>
<dbReference type="Gene3D" id="3.60.21.10">
    <property type="match status" value="1"/>
</dbReference>
<dbReference type="InParanoid" id="A0A0V0QHJ3"/>
<evidence type="ECO:0000256" key="3">
    <source>
        <dbReference type="SAM" id="MobiDB-lite"/>
    </source>
</evidence>
<accession>A0A0V0QHJ3</accession>
<feature type="compositionally biased region" description="Polar residues" evidence="3">
    <location>
        <begin position="882"/>
        <end position="893"/>
    </location>
</feature>
<evidence type="ECO:0000259" key="4">
    <source>
        <dbReference type="SMART" id="SM01347"/>
    </source>
</evidence>
<dbReference type="CDD" id="cd00840">
    <property type="entry name" value="MPP_Mre11_N"/>
    <property type="match status" value="1"/>
</dbReference>
<dbReference type="GO" id="GO:0000724">
    <property type="term" value="P:double-strand break repair via homologous recombination"/>
    <property type="evidence" value="ECO:0007669"/>
    <property type="project" value="TreeGrafter"/>
</dbReference>
<protein>
    <recommendedName>
        <fullName evidence="4">Mre11 DNA-binding domain-containing protein</fullName>
    </recommendedName>
</protein>
<dbReference type="OrthoDB" id="30417at2759"/>
<dbReference type="Pfam" id="PF00149">
    <property type="entry name" value="Metallophos"/>
    <property type="match status" value="1"/>
</dbReference>
<feature type="region of interest" description="Disordered" evidence="3">
    <location>
        <begin position="816"/>
        <end position="893"/>
    </location>
</feature>
<gene>
    <name evidence="5" type="ORF">PPERSA_01581</name>
</gene>
<feature type="domain" description="Mre11 DNA-binding" evidence="4">
    <location>
        <begin position="312"/>
        <end position="477"/>
    </location>
</feature>
<dbReference type="EMBL" id="LDAU01000166">
    <property type="protein sequence ID" value="KRX01711.1"/>
    <property type="molecule type" value="Genomic_DNA"/>
</dbReference>